<protein>
    <submittedName>
        <fullName evidence="2">Uncharacterized protein</fullName>
    </submittedName>
</protein>
<reference evidence="2 3" key="1">
    <citation type="journal article" date="2012" name="BMC Genomics">
        <title>The Caulobacter crescentus phage phiCbK: genomics of a canonical phage.</title>
        <authorList>
            <person name="Gill J.J."/>
            <person name="Berry J.D."/>
            <person name="Russell W.K."/>
            <person name="Lessor L."/>
            <person name="Escobar Garcia D.A."/>
            <person name="Hernandez D."/>
            <person name="Kane A."/>
            <person name="Keene J."/>
            <person name="Maddox M."/>
            <person name="Martin R."/>
            <person name="Mohan S."/>
            <person name="Thorn A.M."/>
            <person name="Russell D.H."/>
            <person name="Young R."/>
        </authorList>
    </citation>
    <scope>NUCLEOTIDE SEQUENCE [LARGE SCALE GENOMIC DNA]</scope>
</reference>
<evidence type="ECO:0000313" key="2">
    <source>
        <dbReference type="EMBL" id="AFU86797.1"/>
    </source>
</evidence>
<sequence>MTAIGAVFTYFMFFCFLLVLACLIERDGDYTPPDKAEKLSLPVIVLLAIVAGAATMGLAWAIRYHRGFW</sequence>
<keyword evidence="3" id="KW-1185">Reference proteome</keyword>
<feature type="transmembrane region" description="Helical" evidence="1">
    <location>
        <begin position="44"/>
        <end position="62"/>
    </location>
</feature>
<organism evidence="2 3">
    <name type="scientific">Caulobacter phage CcrRogue</name>
    <dbReference type="NCBI Taxonomy" id="2927986"/>
    <lineage>
        <taxon>Viruses</taxon>
        <taxon>Duplodnaviria</taxon>
        <taxon>Heunggongvirae</taxon>
        <taxon>Uroviricota</taxon>
        <taxon>Caudoviricetes</taxon>
        <taxon>Jeanschmidtviridae</taxon>
        <taxon>Poindextervirus</taxon>
        <taxon>Poindextervirus rogue</taxon>
    </lineage>
</organism>
<keyword evidence="1" id="KW-0472">Membrane</keyword>
<dbReference type="EMBL" id="JX100814">
    <property type="protein sequence ID" value="AFU86797.1"/>
    <property type="molecule type" value="Genomic_DNA"/>
</dbReference>
<keyword evidence="1" id="KW-1133">Transmembrane helix</keyword>
<evidence type="ECO:0000313" key="3">
    <source>
        <dbReference type="Proteomes" id="UP000000461"/>
    </source>
</evidence>
<name>K4K3H3_9CAUD</name>
<dbReference type="KEGG" id="vg:13996096"/>
<proteinExistence type="predicted"/>
<keyword evidence="1" id="KW-0812">Transmembrane</keyword>
<gene>
    <name evidence="2" type="ORF">CcrRogue_gp315</name>
</gene>
<feature type="transmembrane region" description="Helical" evidence="1">
    <location>
        <begin position="6"/>
        <end position="24"/>
    </location>
</feature>
<accession>K4K3H3</accession>
<evidence type="ECO:0000256" key="1">
    <source>
        <dbReference type="SAM" id="Phobius"/>
    </source>
</evidence>
<dbReference type="Proteomes" id="UP000000461">
    <property type="component" value="Segment"/>
</dbReference>